<feature type="region of interest" description="Disordered" evidence="1">
    <location>
        <begin position="1"/>
        <end position="35"/>
    </location>
</feature>
<accession>A0AAT9V524</accession>
<evidence type="ECO:0000313" key="2">
    <source>
        <dbReference type="EMBL" id="WJE88281.1"/>
    </source>
</evidence>
<feature type="compositionally biased region" description="Polar residues" evidence="1">
    <location>
        <begin position="1"/>
        <end position="10"/>
    </location>
</feature>
<dbReference type="EMBL" id="OQ790078">
    <property type="protein sequence ID" value="WJE88281.1"/>
    <property type="molecule type" value="Genomic_DNA"/>
</dbReference>
<feature type="compositionally biased region" description="Low complexity" evidence="1">
    <location>
        <begin position="12"/>
        <end position="24"/>
    </location>
</feature>
<feature type="compositionally biased region" description="Basic residues" evidence="1">
    <location>
        <begin position="26"/>
        <end position="35"/>
    </location>
</feature>
<proteinExistence type="predicted"/>
<reference evidence="2" key="1">
    <citation type="journal article" date="2024" name="Can. J. Microbiol.">
        <title>Biological and genomic characteristics of three novel bacteriophages and a phage-plasmid of Klebsiella pneumoniae.</title>
        <authorList>
            <person name="Uskudar-Guclu A."/>
            <person name="Unlu S."/>
            <person name="Salih-Dogan H."/>
            <person name="Yalcin S."/>
            <person name="Basustaoglu A."/>
        </authorList>
    </citation>
    <scope>NUCLEOTIDE SEQUENCE</scope>
</reference>
<protein>
    <submittedName>
        <fullName evidence="2">Uncharacterized protein</fullName>
    </submittedName>
</protein>
<evidence type="ECO:0000256" key="1">
    <source>
        <dbReference type="SAM" id="MobiDB-lite"/>
    </source>
</evidence>
<name>A0AAT9V524_9CAUD</name>
<organism evidence="2">
    <name type="scientific">Klebsiella phage Kpn74</name>
    <dbReference type="NCBI Taxonomy" id="3044026"/>
    <lineage>
        <taxon>Viruses</taxon>
        <taxon>Duplodnaviria</taxon>
        <taxon>Heunggongvirae</taxon>
        <taxon>Uroviricota</taxon>
        <taxon>Caudoviricetes</taxon>
    </lineage>
</organism>
<sequence length="35" mass="3593">MTAAHSSSTRDGAGVVSVGGVFSSPGRRKVPCFRK</sequence>